<dbReference type="EMBL" id="JAUTDP010000003">
    <property type="protein sequence ID" value="KAK3400751.1"/>
    <property type="molecule type" value="Genomic_DNA"/>
</dbReference>
<comment type="caution">
    <text evidence="3">The sequence shown here is derived from an EMBL/GenBank/DDBJ whole genome shotgun (WGS) entry which is preliminary data.</text>
</comment>
<keyword evidence="4" id="KW-1185">Reference proteome</keyword>
<evidence type="ECO:0000256" key="1">
    <source>
        <dbReference type="SAM" id="MobiDB-lite"/>
    </source>
</evidence>
<dbReference type="Proteomes" id="UP001281003">
    <property type="component" value="Unassembled WGS sequence"/>
</dbReference>
<reference evidence="3" key="1">
    <citation type="journal article" date="2023" name="Mol. Phylogenet. Evol.">
        <title>Genome-scale phylogeny and comparative genomics of the fungal order Sordariales.</title>
        <authorList>
            <person name="Hensen N."/>
            <person name="Bonometti L."/>
            <person name="Westerberg I."/>
            <person name="Brannstrom I.O."/>
            <person name="Guillou S."/>
            <person name="Cros-Aarteil S."/>
            <person name="Calhoun S."/>
            <person name="Haridas S."/>
            <person name="Kuo A."/>
            <person name="Mondo S."/>
            <person name="Pangilinan J."/>
            <person name="Riley R."/>
            <person name="LaButti K."/>
            <person name="Andreopoulos B."/>
            <person name="Lipzen A."/>
            <person name="Chen C."/>
            <person name="Yan M."/>
            <person name="Daum C."/>
            <person name="Ng V."/>
            <person name="Clum A."/>
            <person name="Steindorff A."/>
            <person name="Ohm R.A."/>
            <person name="Martin F."/>
            <person name="Silar P."/>
            <person name="Natvig D.O."/>
            <person name="Lalanne C."/>
            <person name="Gautier V."/>
            <person name="Ament-Velasquez S.L."/>
            <person name="Kruys A."/>
            <person name="Hutchinson M.I."/>
            <person name="Powell A.J."/>
            <person name="Barry K."/>
            <person name="Miller A.N."/>
            <person name="Grigoriev I.V."/>
            <person name="Debuchy R."/>
            <person name="Gladieux P."/>
            <person name="Hiltunen Thoren M."/>
            <person name="Johannesson H."/>
        </authorList>
    </citation>
    <scope>NUCLEOTIDE SEQUENCE</scope>
    <source>
        <strain evidence="3">FGSC 1904</strain>
    </source>
</reference>
<reference evidence="3" key="2">
    <citation type="submission" date="2023-07" db="EMBL/GenBank/DDBJ databases">
        <authorList>
            <consortium name="Lawrence Berkeley National Laboratory"/>
            <person name="Haridas S."/>
            <person name="Hensen N."/>
            <person name="Bonometti L."/>
            <person name="Westerberg I."/>
            <person name="Brannstrom I.O."/>
            <person name="Guillou S."/>
            <person name="Cros-Aarteil S."/>
            <person name="Calhoun S."/>
            <person name="Kuo A."/>
            <person name="Mondo S."/>
            <person name="Pangilinan J."/>
            <person name="Riley R."/>
            <person name="LaButti K."/>
            <person name="Andreopoulos B."/>
            <person name="Lipzen A."/>
            <person name="Chen C."/>
            <person name="Yanf M."/>
            <person name="Daum C."/>
            <person name="Ng V."/>
            <person name="Clum A."/>
            <person name="Steindorff A."/>
            <person name="Ohm R."/>
            <person name="Martin F."/>
            <person name="Silar P."/>
            <person name="Natvig D."/>
            <person name="Lalanne C."/>
            <person name="Gautier V."/>
            <person name="Ament-velasquez S.L."/>
            <person name="Kruys A."/>
            <person name="Hutchinson M.I."/>
            <person name="Powell A.J."/>
            <person name="Barry K."/>
            <person name="Miller A.N."/>
            <person name="Grigoriev I.V."/>
            <person name="Debuchy R."/>
            <person name="Gladieux P."/>
            <person name="Thoren M.H."/>
            <person name="Johannesson H."/>
        </authorList>
    </citation>
    <scope>NUCLEOTIDE SEQUENCE</scope>
    <source>
        <strain evidence="3">FGSC 1904</strain>
    </source>
</reference>
<protein>
    <recommendedName>
        <fullName evidence="2">Prolyl 4-hydroxylase alpha subunit Fe(2+) 2OG dioxygenase domain-containing protein</fullName>
    </recommendedName>
</protein>
<feature type="domain" description="Prolyl 4-hydroxylase alpha subunit Fe(2+) 2OG dioxygenase" evidence="2">
    <location>
        <begin position="187"/>
        <end position="270"/>
    </location>
</feature>
<dbReference type="PANTHER" id="PTHR33099">
    <property type="entry name" value="FE2OG DIOXYGENASE DOMAIN-CONTAINING PROTEIN"/>
    <property type="match status" value="1"/>
</dbReference>
<evidence type="ECO:0000313" key="4">
    <source>
        <dbReference type="Proteomes" id="UP001281003"/>
    </source>
</evidence>
<accession>A0AAE0PJ01</accession>
<dbReference type="InterPro" id="IPR044862">
    <property type="entry name" value="Pro_4_hyd_alph_FE2OG_OXY"/>
</dbReference>
<feature type="compositionally biased region" description="Low complexity" evidence="1">
    <location>
        <begin position="1032"/>
        <end position="1062"/>
    </location>
</feature>
<name>A0AAE0PJ01_SORBR</name>
<dbReference type="AlphaFoldDB" id="A0AAE0PJ01"/>
<evidence type="ECO:0000313" key="3">
    <source>
        <dbReference type="EMBL" id="KAK3400751.1"/>
    </source>
</evidence>
<organism evidence="3 4">
    <name type="scientific">Sordaria brevicollis</name>
    <dbReference type="NCBI Taxonomy" id="83679"/>
    <lineage>
        <taxon>Eukaryota</taxon>
        <taxon>Fungi</taxon>
        <taxon>Dikarya</taxon>
        <taxon>Ascomycota</taxon>
        <taxon>Pezizomycotina</taxon>
        <taxon>Sordariomycetes</taxon>
        <taxon>Sordariomycetidae</taxon>
        <taxon>Sordariales</taxon>
        <taxon>Sordariaceae</taxon>
        <taxon>Sordaria</taxon>
    </lineage>
</organism>
<dbReference type="Pfam" id="PF13640">
    <property type="entry name" value="2OG-FeII_Oxy_3"/>
    <property type="match status" value="1"/>
</dbReference>
<dbReference type="Gene3D" id="2.60.120.620">
    <property type="entry name" value="q2cbj1_9rhob like domain"/>
    <property type="match status" value="1"/>
</dbReference>
<proteinExistence type="predicted"/>
<dbReference type="PANTHER" id="PTHR33099:SF7">
    <property type="entry name" value="MYND-TYPE DOMAIN-CONTAINING PROTEIN"/>
    <property type="match status" value="1"/>
</dbReference>
<feature type="compositionally biased region" description="Polar residues" evidence="1">
    <location>
        <begin position="25"/>
        <end position="36"/>
    </location>
</feature>
<feature type="region of interest" description="Disordered" evidence="1">
    <location>
        <begin position="1"/>
        <end position="59"/>
    </location>
</feature>
<gene>
    <name evidence="3" type="ORF">B0T20DRAFT_152426</name>
</gene>
<feature type="region of interest" description="Disordered" evidence="1">
    <location>
        <begin position="1032"/>
        <end position="1090"/>
    </location>
</feature>
<sequence length="1090" mass="121212">MADNQQPQEPPAVQEGNVDSAPRSALQTITNASFVNQLPDVTEEDRNHESDPESVASELSSNGYKVNLMKDLCEALDNVKVAGSFASFRPLKETPPAGLHVDGIGPISMPLHETQARQLISKARQAPFGKGSETVVDTSVRNTWELDASQFTFTDPNWPGYLQSIINDVASDLGIINSPIRAEIYKMLLYERGAMFKSHTDTEKVPGMFGTLVVSLPSAHQGGDVVVKHCGEKKTFKTSDTTQSFITWYSDVHHEVLPVESGYRWVLTYNLALDPKAVRPSAGLVRDETRALRHTLRKWLREPVETRKSGLYYALDHEYTEASVRLNNLKTRDLAVGQVLSSLGKELGFEVFLTLLEKEEMGSCEWDGYDPWDRRNRWGYRGGGWGEDSEEEDDYGGGGGDDKSFHPLEDICDTTYSVKTVRDLEGRKVVESLPLDADDMLQVSEDVFSAVEPKEEYEGYMGNSGPQATHWYRISAILLVPSDSISSFFNNNNEKDTYSYSTTSKEASARSLIGYFARATLEYMHSHKDRATRYFSAVVELCDRYWSPPPAAPERPSYTYRMYSGETKPKLLDGKDLESAIQAAILLGNFEFLEKACSKHGGALPTTFSAWVKNWLKTSTSDSAFRDIRKGLTSAVEQYPYLPEQLQAVRDLTPSPEEEGWSVELRSEISEWADDMLKSCLNTSLTADKEIGSDDADTMIDMALMAPDPSRFLSTSVVPSLDPARQSIAFFISFLARLWGEGANGTIPYDNVKAIYITVAKKFIAGADLSKIKTETGMKIDHNKRRRLSYYGSAANGPTADELRTAISLDDLLDFYSTLIRVSTKEDNENGDGDLATQLITSLNAAVPRLPVDEMHDFWLPLLWSLIPLITANGIPYTTPLYQSLYRSILTRYINHFVGRQPVSSNSLIRPRVRCSCGDCNLLNQFLESPTRSVGRFAVNKARRQHLHNKLDGERIDCTHLSERNTIPHTLVVTKTFRAHDQRMKAWKQRKAYADGRFEMFAKTRSPLTPELRGLLGEEYDNIMGMRDAYSETATPTVSSSTSAAGGTSAAAPTPTPLESSSGNVAGTPAPVAGVKRSRDGVDVIDLTED</sequence>
<evidence type="ECO:0000259" key="2">
    <source>
        <dbReference type="Pfam" id="PF13640"/>
    </source>
</evidence>